<reference evidence="1" key="1">
    <citation type="journal article" date="2011" name="PLoS ONE">
        <title>Genome of a low-salinity ammonia-oxidizing archaeon determined by single-cell and metagenomic analysis.</title>
        <authorList>
            <person name="Blainey P.C."/>
            <person name="Mosier A.C."/>
            <person name="Potanina A."/>
            <person name="Francis C.A."/>
            <person name="Quake S.R."/>
        </authorList>
    </citation>
    <scope>NUCLEOTIDE SEQUENCE [LARGE SCALE GENOMIC DNA]</scope>
    <source>
        <strain evidence="1">SFB1</strain>
    </source>
</reference>
<evidence type="ECO:0008006" key="2">
    <source>
        <dbReference type="Google" id="ProtNLM"/>
    </source>
</evidence>
<dbReference type="PATRIC" id="fig|886738.10.peg.1525"/>
<protein>
    <recommendedName>
        <fullName evidence="2">Peptidase</fullName>
    </recommendedName>
</protein>
<dbReference type="Proteomes" id="UP000004348">
    <property type="component" value="Chromosome"/>
</dbReference>
<evidence type="ECO:0000313" key="1">
    <source>
        <dbReference type="EMBL" id="EGG41780.1"/>
    </source>
</evidence>
<gene>
    <name evidence="1" type="ORF">Nlim_1397</name>
</gene>
<dbReference type="STRING" id="886738.Nlim_1397"/>
<comment type="caution">
    <text evidence="1">The sequence shown here is derived from an EMBL/GenBank/DDBJ whole genome shotgun (WGS) entry which is preliminary data.</text>
</comment>
<sequence>MNLSSFTMDLKYSSFISKIFQSKVVFLLIGFMLTSLLVSEFAFADVLIPPQEYLGYFDYQGVYTVGGNVKNQNDYAVIPTITVSVVDGENIFTKTISHVPIPPKTDIPFKIKIPEVQGQNPVLLEAKLNFVKTQKDPISIQVLYDNTLIKHDDGHVTGRIKNIGNQTVFNPKILAIVHGHEKVLDIVNNIEYIEKIEPNQILNFSMYPDPSITDKVFFYSCFAPLDTTVVPVIAKKNGGDFDFRYDSGAWYSAAKFNEEGTVLTMRGYNSYPLETYANFEFPQISGKEKFIVTLNDKPVKFIQSVDEAGFWHVAFNVDPISQGTLKITGFEKGLPPETSKIPKWIKTNANWWSTDQISDSEFLEGVDFLFKKGIIVVTPRELINESNWKIPSWIKTISGWWSEDKISDDDFLKIVENLVKRKIIVI</sequence>
<dbReference type="AlphaFoldDB" id="F3KLL6"/>
<organism evidence="1">
    <name type="scientific">Candidatus Nitrosarchaeum limnium SFB1</name>
    <dbReference type="NCBI Taxonomy" id="886738"/>
    <lineage>
        <taxon>Archaea</taxon>
        <taxon>Nitrososphaerota</taxon>
        <taxon>Nitrososphaeria</taxon>
        <taxon>Nitrosopumilales</taxon>
        <taxon>Nitrosopumilaceae</taxon>
        <taxon>Nitrosarchaeum</taxon>
    </lineage>
</organism>
<name>F3KLL6_9ARCH</name>
<dbReference type="HOGENOM" id="CLU_649906_0_0_2"/>
<dbReference type="EMBL" id="AEGP01000048">
    <property type="protein sequence ID" value="EGG41780.1"/>
    <property type="molecule type" value="Genomic_DNA"/>
</dbReference>
<accession>F3KLL6</accession>
<proteinExistence type="predicted"/>